<evidence type="ECO:0000256" key="1">
    <source>
        <dbReference type="SAM" id="SignalP"/>
    </source>
</evidence>
<organism evidence="2 3">
    <name type="scientific">Acinetobacter boissieri</name>
    <dbReference type="NCBI Taxonomy" id="1219383"/>
    <lineage>
        <taxon>Bacteria</taxon>
        <taxon>Pseudomonadati</taxon>
        <taxon>Pseudomonadota</taxon>
        <taxon>Gammaproteobacteria</taxon>
        <taxon>Moraxellales</taxon>
        <taxon>Moraxellaceae</taxon>
        <taxon>Acinetobacter</taxon>
    </lineage>
</organism>
<proteinExistence type="predicted"/>
<dbReference type="AlphaFoldDB" id="A0A1G6GI85"/>
<feature type="signal peptide" evidence="1">
    <location>
        <begin position="1"/>
        <end position="23"/>
    </location>
</feature>
<dbReference type="Proteomes" id="UP000242501">
    <property type="component" value="Unassembled WGS sequence"/>
</dbReference>
<feature type="chain" id="PRO_5017200313" description="DUF4179 domain-containing protein" evidence="1">
    <location>
        <begin position="24"/>
        <end position="112"/>
    </location>
</feature>
<accession>A0A1G6GI85</accession>
<evidence type="ECO:0000313" key="3">
    <source>
        <dbReference type="Proteomes" id="UP000242501"/>
    </source>
</evidence>
<keyword evidence="3" id="KW-1185">Reference proteome</keyword>
<dbReference type="RefSeq" id="WP_092746459.1">
    <property type="nucleotide sequence ID" value="NZ_FMYL01000001.1"/>
</dbReference>
<sequence length="112" mass="12921">MFFVRLVLLTLSCFGMFIHPSQATHIVSKTEANNELQTHFLFTHQNLLRQPQLKLSENALNKQKQNLNTQISEHDDLILLNTIHAAPTQNFFAAQQQRFSRFVQNLLALCNS</sequence>
<reference evidence="3" key="1">
    <citation type="submission" date="2016-09" db="EMBL/GenBank/DDBJ databases">
        <authorList>
            <person name="Varghese N."/>
            <person name="Submissions S."/>
        </authorList>
    </citation>
    <scope>NUCLEOTIDE SEQUENCE [LARGE SCALE GENOMIC DNA]</scope>
    <source>
        <strain evidence="3">ANC 4422</strain>
    </source>
</reference>
<evidence type="ECO:0000313" key="2">
    <source>
        <dbReference type="EMBL" id="SDB81660.1"/>
    </source>
</evidence>
<keyword evidence="1" id="KW-0732">Signal</keyword>
<dbReference type="EMBL" id="FMYL01000001">
    <property type="protein sequence ID" value="SDB81660.1"/>
    <property type="molecule type" value="Genomic_DNA"/>
</dbReference>
<protein>
    <recommendedName>
        <fullName evidence="4">DUF4179 domain-containing protein</fullName>
    </recommendedName>
</protein>
<evidence type="ECO:0008006" key="4">
    <source>
        <dbReference type="Google" id="ProtNLM"/>
    </source>
</evidence>
<name>A0A1G6GI85_9GAMM</name>
<gene>
    <name evidence="2" type="ORF">SAMN05421733_101188</name>
</gene>